<feature type="transmembrane region" description="Helical" evidence="1">
    <location>
        <begin position="20"/>
        <end position="43"/>
    </location>
</feature>
<gene>
    <name evidence="2" type="ORF">GCM10025870_01300</name>
</gene>
<feature type="transmembrane region" description="Helical" evidence="1">
    <location>
        <begin position="115"/>
        <end position="137"/>
    </location>
</feature>
<keyword evidence="3" id="KW-1185">Reference proteome</keyword>
<keyword evidence="1" id="KW-0812">Transmembrane</keyword>
<proteinExistence type="predicted"/>
<dbReference type="RefSeq" id="WP_234658998.1">
    <property type="nucleotide sequence ID" value="NZ_AP027734.1"/>
</dbReference>
<accession>A0ABM8GX36</accession>
<keyword evidence="1" id="KW-0472">Membrane</keyword>
<keyword evidence="1" id="KW-1133">Transmembrane helix</keyword>
<evidence type="ECO:0000313" key="3">
    <source>
        <dbReference type="Proteomes" id="UP001321477"/>
    </source>
</evidence>
<reference evidence="3" key="1">
    <citation type="journal article" date="2019" name="Int. J. Syst. Evol. Microbiol.">
        <title>The Global Catalogue of Microorganisms (GCM) 10K type strain sequencing project: providing services to taxonomists for standard genome sequencing and annotation.</title>
        <authorList>
            <consortium name="The Broad Institute Genomics Platform"/>
            <consortium name="The Broad Institute Genome Sequencing Center for Infectious Disease"/>
            <person name="Wu L."/>
            <person name="Ma J."/>
        </authorList>
    </citation>
    <scope>NUCLEOTIDE SEQUENCE [LARGE SCALE GENOMIC DNA]</scope>
    <source>
        <strain evidence="3">NBRC 109019</strain>
    </source>
</reference>
<organism evidence="2 3">
    <name type="scientific">Agromyces marinus</name>
    <dbReference type="NCBI Taxonomy" id="1389020"/>
    <lineage>
        <taxon>Bacteria</taxon>
        <taxon>Bacillati</taxon>
        <taxon>Actinomycetota</taxon>
        <taxon>Actinomycetes</taxon>
        <taxon>Micrococcales</taxon>
        <taxon>Microbacteriaceae</taxon>
        <taxon>Agromyces</taxon>
    </lineage>
</organism>
<protein>
    <recommendedName>
        <fullName evidence="4">Histidinol dehydrogenase</fullName>
    </recommendedName>
</protein>
<dbReference type="EMBL" id="AP027734">
    <property type="protein sequence ID" value="BDZ53057.1"/>
    <property type="molecule type" value="Genomic_DNA"/>
</dbReference>
<feature type="transmembrane region" description="Helical" evidence="1">
    <location>
        <begin position="55"/>
        <end position="75"/>
    </location>
</feature>
<evidence type="ECO:0000256" key="1">
    <source>
        <dbReference type="SAM" id="Phobius"/>
    </source>
</evidence>
<name>A0ABM8GX36_9MICO</name>
<dbReference type="Proteomes" id="UP001321477">
    <property type="component" value="Chromosome"/>
</dbReference>
<evidence type="ECO:0008006" key="4">
    <source>
        <dbReference type="Google" id="ProtNLM"/>
    </source>
</evidence>
<sequence length="141" mass="14169">MQVNEVSETSSRHASSRAGLAVDAVVGLASGVILLVLVSLLASLSLGAAVPQVELRMSVGVALSVVTVAACAAGWARPRASISAGATLIFVGLFGQLLGTSAMGADGGLWPILQFGLQTFLVPVLGAALVTLGGISLRHHR</sequence>
<evidence type="ECO:0000313" key="2">
    <source>
        <dbReference type="EMBL" id="BDZ53057.1"/>
    </source>
</evidence>
<feature type="transmembrane region" description="Helical" evidence="1">
    <location>
        <begin position="82"/>
        <end position="103"/>
    </location>
</feature>